<evidence type="ECO:0000313" key="3">
    <source>
        <dbReference type="Proteomes" id="UP000054537"/>
    </source>
</evidence>
<organism evidence="2 3">
    <name type="scientific">Actinoplanes utahensis</name>
    <dbReference type="NCBI Taxonomy" id="1869"/>
    <lineage>
        <taxon>Bacteria</taxon>
        <taxon>Bacillati</taxon>
        <taxon>Actinomycetota</taxon>
        <taxon>Actinomycetes</taxon>
        <taxon>Micromonosporales</taxon>
        <taxon>Micromonosporaceae</taxon>
        <taxon>Actinoplanes</taxon>
    </lineage>
</organism>
<feature type="region of interest" description="Disordered" evidence="1">
    <location>
        <begin position="18"/>
        <end position="42"/>
    </location>
</feature>
<keyword evidence="3" id="KW-1185">Reference proteome</keyword>
<sequence length="218" mass="23411">MVTSAVVLFLLAGCDSSAEPGDVESQPPSEPPPSASPAAAGVQRATEAELAAVCETLDRTVALPGNGTVQYSPAFHYSVGATNVPLCGIEPDGEYYDVAAKVPVFGRARFDYGRYTDEEMRTIPSPKYTPETAEELLTLDQADPLTDELPCAAKPCKNGIHGYQYNFRFQAVMGDNISVIAKFDYITTDVKGDKKPQYRTQAIEAFKASMEAINAGLT</sequence>
<name>A0A0A6UIM5_ACTUT</name>
<dbReference type="RefSeq" id="WP_043526499.1">
    <property type="nucleotide sequence ID" value="NZ_BAABKU010000039.1"/>
</dbReference>
<evidence type="ECO:0000313" key="2">
    <source>
        <dbReference type="EMBL" id="KHD75945.1"/>
    </source>
</evidence>
<dbReference type="AlphaFoldDB" id="A0A0A6UIM5"/>
<dbReference type="OrthoDB" id="9836415at2"/>
<protein>
    <submittedName>
        <fullName evidence="2">Uncharacterized protein</fullName>
    </submittedName>
</protein>
<dbReference type="Proteomes" id="UP000054537">
    <property type="component" value="Unassembled WGS sequence"/>
</dbReference>
<evidence type="ECO:0000256" key="1">
    <source>
        <dbReference type="SAM" id="MobiDB-lite"/>
    </source>
</evidence>
<dbReference type="STRING" id="1869.MB27_20090"/>
<reference evidence="2 3" key="1">
    <citation type="submission" date="2014-10" db="EMBL/GenBank/DDBJ databases">
        <title>Draft genome sequence of Actinoplanes utahensis NRRL 12052.</title>
        <authorList>
            <person name="Velasco-Bucheli B."/>
            <person name="del Cerro C."/>
            <person name="Hormigo D."/>
            <person name="Garcia J.L."/>
            <person name="Acebal C."/>
            <person name="Arroyo M."/>
            <person name="de la Mata I."/>
        </authorList>
    </citation>
    <scope>NUCLEOTIDE SEQUENCE [LARGE SCALE GENOMIC DNA]</scope>
    <source>
        <strain evidence="2 3">NRRL 12052</strain>
    </source>
</reference>
<gene>
    <name evidence="2" type="ORF">MB27_20090</name>
</gene>
<accession>A0A0A6UIM5</accession>
<dbReference type="EMBL" id="JRTT01000022">
    <property type="protein sequence ID" value="KHD75945.1"/>
    <property type="molecule type" value="Genomic_DNA"/>
</dbReference>
<comment type="caution">
    <text evidence="2">The sequence shown here is derived from an EMBL/GenBank/DDBJ whole genome shotgun (WGS) entry which is preliminary data.</text>
</comment>
<proteinExistence type="predicted"/>